<feature type="domain" description="Protein kinase" evidence="6">
    <location>
        <begin position="10"/>
        <end position="263"/>
    </location>
</feature>
<feature type="compositionally biased region" description="Polar residues" evidence="5">
    <location>
        <begin position="357"/>
        <end position="387"/>
    </location>
</feature>
<feature type="compositionally biased region" description="Low complexity" evidence="5">
    <location>
        <begin position="346"/>
        <end position="356"/>
    </location>
</feature>
<dbReference type="Gene3D" id="1.10.510.10">
    <property type="entry name" value="Transferase(Phosphotransferase) domain 1"/>
    <property type="match status" value="1"/>
</dbReference>
<evidence type="ECO:0000256" key="1">
    <source>
        <dbReference type="ARBA" id="ARBA00022679"/>
    </source>
</evidence>
<sequence length="559" mass="60838">MARPGRIADLQPFAELASGPTATVYKAYQASLDRFVLLKVLHADLACEPDLAEHFEEEARLAARVQHPNVVAVYAFGRTEGQLYLVTEFVEGCSLRELLRHGPLPLPIALYIAAEVTRGLKAAHEKGILHRDLKPSNILISLEGQVKLTDFGMATSLAKATGDALRGTPAYLAPELLLGEAPSPQADLFALGATLFEMLTGVQAFPGETTGEIFDALLHHDPLPRLRTLARAPEAVVQLCARLLAKQPTARYATADEVLQALAQVQHQEGFWATAKELSLYLEHPASFQAAAASPPTLPPAPTATPSRRLRRSLWLSISLGLLGLSIITFWSLRVGPVDTMVSPPTDTTLTLTQDTVPSETLSTAPSNTPLQSTLEPNFPASRSPQDTVEHSLPTSPPPSSLSATTAPAAHPPKARLRLQVTPWAYVFLENAGQLDSIGVTPLDTPLALTPGTYTLYLRNPEFPPHRFSVSLHAGQDTLLNVSLWAQVGRLWLAIHPWAYVYLNDRFYDVMPPQEQPLIVSPGTHRLRLVHPSLGTIDTLVHVQAGTEQTIQIDLMRRP</sequence>
<dbReference type="GO" id="GO:0004674">
    <property type="term" value="F:protein serine/threonine kinase activity"/>
    <property type="evidence" value="ECO:0007669"/>
    <property type="project" value="UniProtKB-KW"/>
</dbReference>
<dbReference type="PROSITE" id="PS50011">
    <property type="entry name" value="PROTEIN_KINASE_DOM"/>
    <property type="match status" value="1"/>
</dbReference>
<dbReference type="Gene3D" id="3.30.200.20">
    <property type="entry name" value="Phosphorylase Kinase, domain 1"/>
    <property type="match status" value="1"/>
</dbReference>
<comment type="caution">
    <text evidence="7">The sequence shown here is derived from an EMBL/GenBank/DDBJ whole genome shotgun (WGS) entry which is preliminary data.</text>
</comment>
<keyword evidence="4" id="KW-0067">ATP-binding</keyword>
<dbReference type="PANTHER" id="PTHR43289">
    <property type="entry name" value="MITOGEN-ACTIVATED PROTEIN KINASE KINASE KINASE 20-RELATED"/>
    <property type="match status" value="1"/>
</dbReference>
<dbReference type="PROSITE" id="PS00108">
    <property type="entry name" value="PROTEIN_KINASE_ST"/>
    <property type="match status" value="1"/>
</dbReference>
<reference evidence="7" key="1">
    <citation type="journal article" date="2020" name="mSystems">
        <title>Genome- and Community-Level Interaction Insights into Carbon Utilization and Element Cycling Functions of Hydrothermarchaeota in Hydrothermal Sediment.</title>
        <authorList>
            <person name="Zhou Z."/>
            <person name="Liu Y."/>
            <person name="Xu W."/>
            <person name="Pan J."/>
            <person name="Luo Z.H."/>
            <person name="Li M."/>
        </authorList>
    </citation>
    <scope>NUCLEOTIDE SEQUENCE [LARGE SCALE GENOMIC DNA]</scope>
    <source>
        <strain evidence="7">SpSt-143</strain>
    </source>
</reference>
<protein>
    <submittedName>
        <fullName evidence="7">Serine/threonine protein kinase</fullName>
    </submittedName>
</protein>
<dbReference type="CDD" id="cd14014">
    <property type="entry name" value="STKc_PknB_like"/>
    <property type="match status" value="1"/>
</dbReference>
<dbReference type="AlphaFoldDB" id="A0A7V2F7N3"/>
<name>A0A7V2F7N3_RHOMR</name>
<evidence type="ECO:0000256" key="2">
    <source>
        <dbReference type="ARBA" id="ARBA00022741"/>
    </source>
</evidence>
<evidence type="ECO:0000313" key="7">
    <source>
        <dbReference type="EMBL" id="HER96515.1"/>
    </source>
</evidence>
<dbReference type="Pfam" id="PF00069">
    <property type="entry name" value="Pkinase"/>
    <property type="match status" value="1"/>
</dbReference>
<dbReference type="PANTHER" id="PTHR43289:SF6">
    <property type="entry name" value="SERINE_THREONINE-PROTEIN KINASE NEKL-3"/>
    <property type="match status" value="1"/>
</dbReference>
<keyword evidence="2" id="KW-0547">Nucleotide-binding</keyword>
<organism evidence="7">
    <name type="scientific">Rhodothermus marinus</name>
    <name type="common">Rhodothermus obamensis</name>
    <dbReference type="NCBI Taxonomy" id="29549"/>
    <lineage>
        <taxon>Bacteria</taxon>
        <taxon>Pseudomonadati</taxon>
        <taxon>Rhodothermota</taxon>
        <taxon>Rhodothermia</taxon>
        <taxon>Rhodothermales</taxon>
        <taxon>Rhodothermaceae</taxon>
        <taxon>Rhodothermus</taxon>
    </lineage>
</organism>
<evidence type="ECO:0000256" key="4">
    <source>
        <dbReference type="ARBA" id="ARBA00022840"/>
    </source>
</evidence>
<dbReference type="InterPro" id="IPR008271">
    <property type="entry name" value="Ser/Thr_kinase_AS"/>
</dbReference>
<dbReference type="SUPFAM" id="SSF56112">
    <property type="entry name" value="Protein kinase-like (PK-like)"/>
    <property type="match status" value="1"/>
</dbReference>
<dbReference type="InterPro" id="IPR000719">
    <property type="entry name" value="Prot_kinase_dom"/>
</dbReference>
<dbReference type="SMART" id="SM00220">
    <property type="entry name" value="S_TKc"/>
    <property type="match status" value="1"/>
</dbReference>
<evidence type="ECO:0000256" key="3">
    <source>
        <dbReference type="ARBA" id="ARBA00022777"/>
    </source>
</evidence>
<keyword evidence="7" id="KW-0723">Serine/threonine-protein kinase</keyword>
<dbReference type="InterPro" id="IPR011009">
    <property type="entry name" value="Kinase-like_dom_sf"/>
</dbReference>
<accession>A0A7V2F7N3</accession>
<dbReference type="EMBL" id="DSGB01000006">
    <property type="protein sequence ID" value="HER96515.1"/>
    <property type="molecule type" value="Genomic_DNA"/>
</dbReference>
<keyword evidence="1" id="KW-0808">Transferase</keyword>
<gene>
    <name evidence="7" type="ORF">ENO59_08375</name>
</gene>
<proteinExistence type="predicted"/>
<feature type="region of interest" description="Disordered" evidence="5">
    <location>
        <begin position="346"/>
        <end position="409"/>
    </location>
</feature>
<evidence type="ECO:0000259" key="6">
    <source>
        <dbReference type="PROSITE" id="PS50011"/>
    </source>
</evidence>
<evidence type="ECO:0000256" key="5">
    <source>
        <dbReference type="SAM" id="MobiDB-lite"/>
    </source>
</evidence>
<dbReference type="GO" id="GO:0005524">
    <property type="term" value="F:ATP binding"/>
    <property type="evidence" value="ECO:0007669"/>
    <property type="project" value="UniProtKB-KW"/>
</dbReference>
<keyword evidence="3 7" id="KW-0418">Kinase</keyword>